<sequence>MAAQNGIGAANAAMYGGNGNNVVLSSPGYHSDMLVLMENMERLSGTLQRNRQEWSQVQEGLVRVERLQGRLARDNQADGNPQVNGDASVHEHEDTSSTVLQLQGQLAEAHRQIADLGESFAQLQAVHEEYSAGLSAATQMARSYQSQEQSYIQSVHEHYSAQLLQARTETVEAQLTHQAWQARLQGLDGMVKKAWESREEEGAPWRKRMAGLKEENRVLRAMVGWDTPPESEDGDGDEEGELLSDGKGQGSRESKGEGERQGDRQVVPQNLAAAGAGRRA</sequence>
<keyword evidence="3" id="KW-1185">Reference proteome</keyword>
<dbReference type="PANTHER" id="PTHR39472">
    <property type="entry name" value="EXPRESSED PROTEIN"/>
    <property type="match status" value="1"/>
</dbReference>
<proteinExistence type="predicted"/>
<feature type="region of interest" description="Disordered" evidence="1">
    <location>
        <begin position="222"/>
        <end position="280"/>
    </location>
</feature>
<evidence type="ECO:0000313" key="3">
    <source>
        <dbReference type="Proteomes" id="UP001271007"/>
    </source>
</evidence>
<dbReference type="AlphaFoldDB" id="A0AAJ0GJ10"/>
<dbReference type="PANTHER" id="PTHR39472:SF1">
    <property type="entry name" value="EXPRESSED PROTEIN"/>
    <property type="match status" value="1"/>
</dbReference>
<reference evidence="2" key="1">
    <citation type="submission" date="2023-04" db="EMBL/GenBank/DDBJ databases">
        <title>Black Yeasts Isolated from many extreme environments.</title>
        <authorList>
            <person name="Coleine C."/>
            <person name="Stajich J.E."/>
            <person name="Selbmann L."/>
        </authorList>
    </citation>
    <scope>NUCLEOTIDE SEQUENCE</scope>
    <source>
        <strain evidence="2">CCFEE 5312</strain>
    </source>
</reference>
<gene>
    <name evidence="2" type="ORF">LTR09_000045</name>
</gene>
<feature type="region of interest" description="Disordered" evidence="1">
    <location>
        <begin position="71"/>
        <end position="98"/>
    </location>
</feature>
<evidence type="ECO:0000313" key="2">
    <source>
        <dbReference type="EMBL" id="KAK3058481.1"/>
    </source>
</evidence>
<name>A0AAJ0GJ10_9PEZI</name>
<comment type="caution">
    <text evidence="2">The sequence shown here is derived from an EMBL/GenBank/DDBJ whole genome shotgun (WGS) entry which is preliminary data.</text>
</comment>
<feature type="compositionally biased region" description="Acidic residues" evidence="1">
    <location>
        <begin position="229"/>
        <end position="242"/>
    </location>
</feature>
<dbReference type="EMBL" id="JAWDJX010000001">
    <property type="protein sequence ID" value="KAK3058481.1"/>
    <property type="molecule type" value="Genomic_DNA"/>
</dbReference>
<evidence type="ECO:0000256" key="1">
    <source>
        <dbReference type="SAM" id="MobiDB-lite"/>
    </source>
</evidence>
<dbReference type="Proteomes" id="UP001271007">
    <property type="component" value="Unassembled WGS sequence"/>
</dbReference>
<feature type="compositionally biased region" description="Basic and acidic residues" evidence="1">
    <location>
        <begin position="250"/>
        <end position="263"/>
    </location>
</feature>
<organism evidence="2 3">
    <name type="scientific">Extremus antarcticus</name>
    <dbReference type="NCBI Taxonomy" id="702011"/>
    <lineage>
        <taxon>Eukaryota</taxon>
        <taxon>Fungi</taxon>
        <taxon>Dikarya</taxon>
        <taxon>Ascomycota</taxon>
        <taxon>Pezizomycotina</taxon>
        <taxon>Dothideomycetes</taxon>
        <taxon>Dothideomycetidae</taxon>
        <taxon>Mycosphaerellales</taxon>
        <taxon>Extremaceae</taxon>
        <taxon>Extremus</taxon>
    </lineage>
</organism>
<accession>A0AAJ0GJ10</accession>
<protein>
    <submittedName>
        <fullName evidence="2">Uncharacterized protein</fullName>
    </submittedName>
</protein>